<comment type="caution">
    <text evidence="1">The sequence shown here is derived from an EMBL/GenBank/DDBJ whole genome shotgun (WGS) entry which is preliminary data.</text>
</comment>
<evidence type="ECO:0000313" key="1">
    <source>
        <dbReference type="EMBL" id="KAF2611182.1"/>
    </source>
</evidence>
<organism evidence="1">
    <name type="scientific">Brassica cretica</name>
    <name type="common">Mustard</name>
    <dbReference type="NCBI Taxonomy" id="69181"/>
    <lineage>
        <taxon>Eukaryota</taxon>
        <taxon>Viridiplantae</taxon>
        <taxon>Streptophyta</taxon>
        <taxon>Embryophyta</taxon>
        <taxon>Tracheophyta</taxon>
        <taxon>Spermatophyta</taxon>
        <taxon>Magnoliopsida</taxon>
        <taxon>eudicotyledons</taxon>
        <taxon>Gunneridae</taxon>
        <taxon>Pentapetalae</taxon>
        <taxon>rosids</taxon>
        <taxon>malvids</taxon>
        <taxon>Brassicales</taxon>
        <taxon>Brassicaceae</taxon>
        <taxon>Brassiceae</taxon>
        <taxon>Brassica</taxon>
    </lineage>
</organism>
<protein>
    <submittedName>
        <fullName evidence="1">Uncharacterized protein</fullName>
    </submittedName>
</protein>
<reference evidence="1" key="1">
    <citation type="submission" date="2019-12" db="EMBL/GenBank/DDBJ databases">
        <title>Genome sequencing and annotation of Brassica cretica.</title>
        <authorList>
            <person name="Studholme D.J."/>
            <person name="Sarris P.F."/>
        </authorList>
    </citation>
    <scope>NUCLEOTIDE SEQUENCE</scope>
    <source>
        <strain evidence="1">PFS-102/07</strain>
        <tissue evidence="1">Leaf</tissue>
    </source>
</reference>
<dbReference type="AlphaFoldDB" id="A0A8S9LXB8"/>
<dbReference type="EMBL" id="QGKY02000089">
    <property type="protein sequence ID" value="KAF2611182.1"/>
    <property type="molecule type" value="Genomic_DNA"/>
</dbReference>
<name>A0A8S9LXB8_BRACR</name>
<accession>A0A8S9LXB8</accession>
<gene>
    <name evidence="1" type="ORF">F2Q70_00013612</name>
</gene>
<proteinExistence type="predicted"/>
<sequence>MSSQVADFHHGSQTLRDFVSAIESSQTSFISSPLDLSFEPLYCAAFDGGDAFADAFPLRCGVDRGGSWRRE</sequence>